<organism evidence="2">
    <name type="scientific">Arundo donax</name>
    <name type="common">Giant reed</name>
    <name type="synonym">Donax arundinaceus</name>
    <dbReference type="NCBI Taxonomy" id="35708"/>
    <lineage>
        <taxon>Eukaryota</taxon>
        <taxon>Viridiplantae</taxon>
        <taxon>Streptophyta</taxon>
        <taxon>Embryophyta</taxon>
        <taxon>Tracheophyta</taxon>
        <taxon>Spermatophyta</taxon>
        <taxon>Magnoliopsida</taxon>
        <taxon>Liliopsida</taxon>
        <taxon>Poales</taxon>
        <taxon>Poaceae</taxon>
        <taxon>PACMAD clade</taxon>
        <taxon>Arundinoideae</taxon>
        <taxon>Arundineae</taxon>
        <taxon>Arundo</taxon>
    </lineage>
</organism>
<evidence type="ECO:0000256" key="1">
    <source>
        <dbReference type="SAM" id="Phobius"/>
    </source>
</evidence>
<keyword evidence="1" id="KW-0812">Transmembrane</keyword>
<name>A0A0A9A2T3_ARUDO</name>
<dbReference type="EMBL" id="GBRH01256538">
    <property type="protein sequence ID" value="JAD41357.1"/>
    <property type="molecule type" value="Transcribed_RNA"/>
</dbReference>
<reference evidence="2" key="2">
    <citation type="journal article" date="2015" name="Data Brief">
        <title>Shoot transcriptome of the giant reed, Arundo donax.</title>
        <authorList>
            <person name="Barrero R.A."/>
            <person name="Guerrero F.D."/>
            <person name="Moolhuijzen P."/>
            <person name="Goolsby J.A."/>
            <person name="Tidwell J."/>
            <person name="Bellgard S.E."/>
            <person name="Bellgard M.I."/>
        </authorList>
    </citation>
    <scope>NUCLEOTIDE SEQUENCE</scope>
    <source>
        <tissue evidence="2">Shoot tissue taken approximately 20 cm above the soil surface</tissue>
    </source>
</reference>
<feature type="transmembrane region" description="Helical" evidence="1">
    <location>
        <begin position="6"/>
        <end position="28"/>
    </location>
</feature>
<evidence type="ECO:0000313" key="2">
    <source>
        <dbReference type="EMBL" id="JAD41357.1"/>
    </source>
</evidence>
<keyword evidence="1" id="KW-1133">Transmembrane helix</keyword>
<reference evidence="2" key="1">
    <citation type="submission" date="2014-09" db="EMBL/GenBank/DDBJ databases">
        <authorList>
            <person name="Magalhaes I.L.F."/>
            <person name="Oliveira U."/>
            <person name="Santos F.R."/>
            <person name="Vidigal T.H.D.A."/>
            <person name="Brescovit A.D."/>
            <person name="Santos A.J."/>
        </authorList>
    </citation>
    <scope>NUCLEOTIDE SEQUENCE</scope>
    <source>
        <tissue evidence="2">Shoot tissue taken approximately 20 cm above the soil surface</tissue>
    </source>
</reference>
<dbReference type="AlphaFoldDB" id="A0A0A9A2T3"/>
<proteinExistence type="predicted"/>
<accession>A0A0A9A2T3</accession>
<protein>
    <submittedName>
        <fullName evidence="2">Uncharacterized protein</fullName>
    </submittedName>
</protein>
<sequence>MVVPIFIFHARFSLASYFLLSLGILYHVKCSMSFLL</sequence>
<keyword evidence="1" id="KW-0472">Membrane</keyword>